<evidence type="ECO:0000313" key="2">
    <source>
        <dbReference type="EMBL" id="ETW98276.1"/>
    </source>
</evidence>
<comment type="caution">
    <text evidence="2">The sequence shown here is derived from an EMBL/GenBank/DDBJ whole genome shotgun (WGS) entry which is preliminary data.</text>
</comment>
<feature type="coiled-coil region" evidence="1">
    <location>
        <begin position="34"/>
        <end position="96"/>
    </location>
</feature>
<keyword evidence="1" id="KW-0175">Coiled coil</keyword>
<accession>W4LLS2</accession>
<evidence type="ECO:0000313" key="3">
    <source>
        <dbReference type="Proteomes" id="UP000019140"/>
    </source>
</evidence>
<dbReference type="HOGENOM" id="CLU_2057082_0_0_7"/>
<dbReference type="Proteomes" id="UP000019140">
    <property type="component" value="Unassembled WGS sequence"/>
</dbReference>
<dbReference type="AlphaFoldDB" id="W4LLS2"/>
<evidence type="ECO:0000256" key="1">
    <source>
        <dbReference type="SAM" id="Coils"/>
    </source>
</evidence>
<reference evidence="2 3" key="1">
    <citation type="journal article" date="2014" name="Nature">
        <title>An environmental bacterial taxon with a large and distinct metabolic repertoire.</title>
        <authorList>
            <person name="Wilson M.C."/>
            <person name="Mori T."/>
            <person name="Ruckert C."/>
            <person name="Uria A.R."/>
            <person name="Helf M.J."/>
            <person name="Takada K."/>
            <person name="Gernert C."/>
            <person name="Steffens U.A."/>
            <person name="Heycke N."/>
            <person name="Schmitt S."/>
            <person name="Rinke C."/>
            <person name="Helfrich E.J."/>
            <person name="Brachmann A.O."/>
            <person name="Gurgui C."/>
            <person name="Wakimoto T."/>
            <person name="Kracht M."/>
            <person name="Crusemann M."/>
            <person name="Hentschel U."/>
            <person name="Abe I."/>
            <person name="Matsunaga S."/>
            <person name="Kalinowski J."/>
            <person name="Takeyama H."/>
            <person name="Piel J."/>
        </authorList>
    </citation>
    <scope>NUCLEOTIDE SEQUENCE [LARGE SCALE GENOMIC DNA]</scope>
    <source>
        <strain evidence="3">TSY2</strain>
    </source>
</reference>
<name>W4LLS2_9BACT</name>
<gene>
    <name evidence="2" type="ORF">ETSY2_43045</name>
</gene>
<protein>
    <submittedName>
        <fullName evidence="2">Uncharacterized protein</fullName>
    </submittedName>
</protein>
<sequence>MNRTSFGNEIDRAFEQIYMTYWLKNKAAEDHEIIKDLENARKELTAAIEELKAQYEEASEQIPRLNVKAAEISNQIGHLQGKLQNLETELKEQAVEELSWPAGCKGGRCNQRFFRGDVP</sequence>
<keyword evidence="3" id="KW-1185">Reference proteome</keyword>
<proteinExistence type="predicted"/>
<dbReference type="EMBL" id="AZHX01001960">
    <property type="protein sequence ID" value="ETW98276.1"/>
    <property type="molecule type" value="Genomic_DNA"/>
</dbReference>
<organism evidence="2 3">
    <name type="scientific">Candidatus Entotheonella gemina</name>
    <dbReference type="NCBI Taxonomy" id="1429439"/>
    <lineage>
        <taxon>Bacteria</taxon>
        <taxon>Pseudomonadati</taxon>
        <taxon>Nitrospinota/Tectimicrobiota group</taxon>
        <taxon>Candidatus Tectimicrobiota</taxon>
        <taxon>Candidatus Entotheonellia</taxon>
        <taxon>Candidatus Entotheonellales</taxon>
        <taxon>Candidatus Entotheonellaceae</taxon>
        <taxon>Candidatus Entotheonella</taxon>
    </lineage>
</organism>
<dbReference type="Gene3D" id="1.20.5.340">
    <property type="match status" value="1"/>
</dbReference>